<evidence type="ECO:0000313" key="1">
    <source>
        <dbReference type="EMBL" id="RPE27292.1"/>
    </source>
</evidence>
<dbReference type="InterPro" id="IPR027417">
    <property type="entry name" value="P-loop_NTPase"/>
</dbReference>
<dbReference type="RefSeq" id="WP_123821646.1">
    <property type="nucleotide sequence ID" value="NZ_RKQG01000004.1"/>
</dbReference>
<dbReference type="Proteomes" id="UP000266906">
    <property type="component" value="Unassembled WGS sequence"/>
</dbReference>
<protein>
    <recommendedName>
        <fullName evidence="3">Phage terminase large subunit-like protein</fullName>
    </recommendedName>
</protein>
<dbReference type="EMBL" id="RKQG01000004">
    <property type="protein sequence ID" value="RPE27292.1"/>
    <property type="molecule type" value="Genomic_DNA"/>
</dbReference>
<evidence type="ECO:0000313" key="2">
    <source>
        <dbReference type="Proteomes" id="UP000266906"/>
    </source>
</evidence>
<gene>
    <name evidence="1" type="ORF">EDD38_7437</name>
</gene>
<dbReference type="Gene3D" id="3.40.50.300">
    <property type="entry name" value="P-loop containing nucleotide triphosphate hydrolases"/>
    <property type="match status" value="1"/>
</dbReference>
<dbReference type="AlphaFoldDB" id="A0A3N4R265"/>
<evidence type="ECO:0008006" key="3">
    <source>
        <dbReference type="Google" id="ProtNLM"/>
    </source>
</evidence>
<accession>A0A3N4R265</accession>
<name>A0A3N4R265_9ACTN</name>
<organism evidence="1 2">
    <name type="scientific">Kitasatospora cineracea</name>
    <dbReference type="NCBI Taxonomy" id="88074"/>
    <lineage>
        <taxon>Bacteria</taxon>
        <taxon>Bacillati</taxon>
        <taxon>Actinomycetota</taxon>
        <taxon>Actinomycetes</taxon>
        <taxon>Kitasatosporales</taxon>
        <taxon>Streptomycetaceae</taxon>
        <taxon>Kitasatospora</taxon>
    </lineage>
</organism>
<sequence length="544" mass="61032">MTGNDRVVRWPTLGFLVGDWIEQHCVIPDGFSAGEPYELTDEMLWFYLSHYRVKPEATRERSMLSPASAFYYRRSQLVRPQKWGKGPLTASQVCVEAVGPAVFAGWAEGGERYDCRLHGCDCGWQWEYEPGDPMGMPWPTPLIQITAFSEEQTDNIYGALKPMIDKGPLSDLIPKTGEEFIRLPGGGRIDTVTSSAQSRLGQRVTFVPQDETGIWTTENKMQKVADTQRRGLAGMGGRSTETTNGWDPSENSVAQRTYEAKVKDIYRDFAKAPGELDYKKKADRRKIHQAVYGDSWWVDLDVIEGEALELLERDPAQAERFFGNRIVAGVGAWLGRHRWDALAAPREVPDGTTIVIGFDGSDIDDWTGLRAETLDGYQFTPTYSSLELPTVWNPADWGGQVPRLEVDAALDEVMTRYKVVRGYFDPPYWESEIDAWAAKYGDKRIARWATYRTVQMHAAAERLLTDVTKASATFRHDGCEDASTHVGNARRSARTGGRYVLSKPAPHQKIDMAVVSILTHEAAFDAIADGLAKPPPRRRTTVLR</sequence>
<keyword evidence="2" id="KW-1185">Reference proteome</keyword>
<comment type="caution">
    <text evidence="1">The sequence shown here is derived from an EMBL/GenBank/DDBJ whole genome shotgun (WGS) entry which is preliminary data.</text>
</comment>
<proteinExistence type="predicted"/>
<reference evidence="1 2" key="1">
    <citation type="submission" date="2018-11" db="EMBL/GenBank/DDBJ databases">
        <title>Sequencing the genomes of 1000 actinobacteria strains.</title>
        <authorList>
            <person name="Klenk H.-P."/>
        </authorList>
    </citation>
    <scope>NUCLEOTIDE SEQUENCE [LARGE SCALE GENOMIC DNA]</scope>
    <source>
        <strain evidence="1 2">DSM 44781</strain>
    </source>
</reference>